<protein>
    <submittedName>
        <fullName evidence="1">Uncharacterized protein</fullName>
    </submittedName>
</protein>
<accession>A0A250KH48</accession>
<evidence type="ECO:0000313" key="1">
    <source>
        <dbReference type="EMBL" id="BBA29010.1"/>
    </source>
</evidence>
<organism evidence="1 2">
    <name type="scientific">Prevotella melaninogenica</name>
    <dbReference type="NCBI Taxonomy" id="28132"/>
    <lineage>
        <taxon>Bacteria</taxon>
        <taxon>Pseudomonadati</taxon>
        <taxon>Bacteroidota</taxon>
        <taxon>Bacteroidia</taxon>
        <taxon>Bacteroidales</taxon>
        <taxon>Prevotellaceae</taxon>
        <taxon>Prevotella</taxon>
    </lineage>
</organism>
<dbReference type="Proteomes" id="UP000267517">
    <property type="component" value="Chromosome I"/>
</dbReference>
<proteinExistence type="predicted"/>
<sequence>MYQPWMTEVTGKFVLEKSFVNYELFLFTSSKLPHYVSFTQLVLLGSIV</sequence>
<evidence type="ECO:0000313" key="2">
    <source>
        <dbReference type="Proteomes" id="UP000267517"/>
    </source>
</evidence>
<dbReference type="EMBL" id="AP018049">
    <property type="protein sequence ID" value="BBA29010.1"/>
    <property type="molecule type" value="Genomic_DNA"/>
</dbReference>
<dbReference type="AlphaFoldDB" id="A0A250KH48"/>
<reference evidence="1 2" key="1">
    <citation type="submission" date="2017-05" db="EMBL/GenBank/DDBJ databases">
        <title>whole genome sequence of Prevotella melaninogenica GAI 07411.</title>
        <authorList>
            <person name="Kondo Y."/>
            <person name="Hoshino T."/>
        </authorList>
    </citation>
    <scope>NUCLEOTIDE SEQUENCE [LARGE SCALE GENOMIC DNA]</scope>
    <source>
        <strain evidence="1 2">GAI 07411</strain>
    </source>
</reference>
<name>A0A250KH48_9BACT</name>
<gene>
    <name evidence="1" type="ORF">PMEL1_00930</name>
</gene>